<dbReference type="GeneID" id="112281823"/>
<dbReference type="GO" id="GO:0005886">
    <property type="term" value="C:plasma membrane"/>
    <property type="evidence" value="ECO:0000318"/>
    <property type="project" value="GO_Central"/>
</dbReference>
<evidence type="ECO:0000256" key="4">
    <source>
        <dbReference type="ARBA" id="ARBA00022989"/>
    </source>
</evidence>
<evidence type="ECO:0000256" key="1">
    <source>
        <dbReference type="ARBA" id="ARBA00004141"/>
    </source>
</evidence>
<feature type="transmembrane region" description="Helical" evidence="6">
    <location>
        <begin position="538"/>
        <end position="557"/>
    </location>
</feature>
<keyword evidence="9" id="KW-1185">Reference proteome</keyword>
<comment type="subcellular location">
    <subcellularLocation>
        <location evidence="1">Membrane</location>
        <topology evidence="1">Multi-pass membrane protein</topology>
    </subcellularLocation>
</comment>
<dbReference type="InterPro" id="IPR045225">
    <property type="entry name" value="Uracil/uridine/allantoin_perm"/>
</dbReference>
<dbReference type="OMA" id="WRTGGMI"/>
<organism evidence="7">
    <name type="scientific">Physcomitrium patens</name>
    <name type="common">Spreading-leaved earth moss</name>
    <name type="synonym">Physcomitrella patens</name>
    <dbReference type="NCBI Taxonomy" id="3218"/>
    <lineage>
        <taxon>Eukaryota</taxon>
        <taxon>Viridiplantae</taxon>
        <taxon>Streptophyta</taxon>
        <taxon>Embryophyta</taxon>
        <taxon>Bryophyta</taxon>
        <taxon>Bryophytina</taxon>
        <taxon>Bryopsida</taxon>
        <taxon>Funariidae</taxon>
        <taxon>Funariales</taxon>
        <taxon>Funariaceae</taxon>
        <taxon>Physcomitrium</taxon>
    </lineage>
</organism>
<dbReference type="FunFam" id="1.10.4160.10:FF:000001">
    <property type="entry name" value="Uracil permease, putative"/>
    <property type="match status" value="1"/>
</dbReference>
<feature type="transmembrane region" description="Helical" evidence="6">
    <location>
        <begin position="464"/>
        <end position="482"/>
    </location>
</feature>
<dbReference type="AlphaFoldDB" id="A0A2K1LAD4"/>
<dbReference type="EnsemblPlants" id="Pp3c1_30640V3.2">
    <property type="protein sequence ID" value="Pp3c1_30640V3.2"/>
    <property type="gene ID" value="Pp3c1_30640"/>
</dbReference>
<dbReference type="Proteomes" id="UP000006727">
    <property type="component" value="Chromosome 1"/>
</dbReference>
<feature type="transmembrane region" description="Helical" evidence="6">
    <location>
        <begin position="230"/>
        <end position="252"/>
    </location>
</feature>
<keyword evidence="3 6" id="KW-0812">Transmembrane</keyword>
<evidence type="ECO:0000256" key="5">
    <source>
        <dbReference type="ARBA" id="ARBA00023136"/>
    </source>
</evidence>
<reference evidence="7 9" key="1">
    <citation type="journal article" date="2008" name="Science">
        <title>The Physcomitrella genome reveals evolutionary insights into the conquest of land by plants.</title>
        <authorList>
            <person name="Rensing S."/>
            <person name="Lang D."/>
            <person name="Zimmer A."/>
            <person name="Terry A."/>
            <person name="Salamov A."/>
            <person name="Shapiro H."/>
            <person name="Nishiyama T."/>
            <person name="Perroud P.-F."/>
            <person name="Lindquist E."/>
            <person name="Kamisugi Y."/>
            <person name="Tanahashi T."/>
            <person name="Sakakibara K."/>
            <person name="Fujita T."/>
            <person name="Oishi K."/>
            <person name="Shin-I T."/>
            <person name="Kuroki Y."/>
            <person name="Toyoda A."/>
            <person name="Suzuki Y."/>
            <person name="Hashimoto A."/>
            <person name="Yamaguchi K."/>
            <person name="Sugano A."/>
            <person name="Kohara Y."/>
            <person name="Fujiyama A."/>
            <person name="Anterola A."/>
            <person name="Aoki S."/>
            <person name="Ashton N."/>
            <person name="Barbazuk W.B."/>
            <person name="Barker E."/>
            <person name="Bennetzen J."/>
            <person name="Bezanilla M."/>
            <person name="Blankenship R."/>
            <person name="Cho S.H."/>
            <person name="Dutcher S."/>
            <person name="Estelle M."/>
            <person name="Fawcett J.A."/>
            <person name="Gundlach H."/>
            <person name="Hanada K."/>
            <person name="Heyl A."/>
            <person name="Hicks K.A."/>
            <person name="Hugh J."/>
            <person name="Lohr M."/>
            <person name="Mayer K."/>
            <person name="Melkozernov A."/>
            <person name="Murata T."/>
            <person name="Nelson D."/>
            <person name="Pils B."/>
            <person name="Prigge M."/>
            <person name="Reiss B."/>
            <person name="Renner T."/>
            <person name="Rombauts S."/>
            <person name="Rushton P."/>
            <person name="Sanderfoot A."/>
            <person name="Schween G."/>
            <person name="Shiu S.-H."/>
            <person name="Stueber K."/>
            <person name="Theodoulou F.L."/>
            <person name="Tu H."/>
            <person name="Van de Peer Y."/>
            <person name="Verrier P.J."/>
            <person name="Waters E."/>
            <person name="Wood A."/>
            <person name="Yang L."/>
            <person name="Cove D."/>
            <person name="Cuming A."/>
            <person name="Hasebe M."/>
            <person name="Lucas S."/>
            <person name="Mishler D.B."/>
            <person name="Reski R."/>
            <person name="Grigoriev I."/>
            <person name="Quatrano R.S."/>
            <person name="Boore J.L."/>
        </authorList>
    </citation>
    <scope>NUCLEOTIDE SEQUENCE [LARGE SCALE GENOMIC DNA]</scope>
    <source>
        <strain evidence="8 9">cv. Gransden 2004</strain>
    </source>
</reference>
<dbReference type="OrthoDB" id="2018619at2759"/>
<dbReference type="Gramene" id="Pp3c1_30640V3.1">
    <property type="protein sequence ID" value="Pp3c1_30640V3.1"/>
    <property type="gene ID" value="Pp3c1_30640"/>
</dbReference>
<dbReference type="InterPro" id="IPR001248">
    <property type="entry name" value="Pur-cyt_permease"/>
</dbReference>
<keyword evidence="4 6" id="KW-1133">Transmembrane helix</keyword>
<keyword evidence="5 6" id="KW-0472">Membrane</keyword>
<dbReference type="PaxDb" id="3218-PP1S171_59V6.1"/>
<dbReference type="Gramene" id="Pp3c1_30640V3.3">
    <property type="protein sequence ID" value="Pp3c1_30640V3.3"/>
    <property type="gene ID" value="Pp3c1_30640"/>
</dbReference>
<protein>
    <submittedName>
        <fullName evidence="7 8">Uncharacterized protein</fullName>
    </submittedName>
</protein>
<accession>A0A2K1LAD4</accession>
<dbReference type="GO" id="GO:0015851">
    <property type="term" value="P:nucleobase transport"/>
    <property type="evidence" value="ECO:0000318"/>
    <property type="project" value="GO_Central"/>
</dbReference>
<dbReference type="PANTHER" id="PTHR30618:SF0">
    <property type="entry name" value="PURINE-URACIL PERMEASE NCS1"/>
    <property type="match status" value="1"/>
</dbReference>
<evidence type="ECO:0000313" key="7">
    <source>
        <dbReference type="EMBL" id="PNR62975.1"/>
    </source>
</evidence>
<reference evidence="7 9" key="2">
    <citation type="journal article" date="2018" name="Plant J.">
        <title>The Physcomitrella patens chromosome-scale assembly reveals moss genome structure and evolution.</title>
        <authorList>
            <person name="Lang D."/>
            <person name="Ullrich K.K."/>
            <person name="Murat F."/>
            <person name="Fuchs J."/>
            <person name="Jenkins J."/>
            <person name="Haas F.B."/>
            <person name="Piednoel M."/>
            <person name="Gundlach H."/>
            <person name="Van Bel M."/>
            <person name="Meyberg R."/>
            <person name="Vives C."/>
            <person name="Morata J."/>
            <person name="Symeonidi A."/>
            <person name="Hiss M."/>
            <person name="Muchero W."/>
            <person name="Kamisugi Y."/>
            <person name="Saleh O."/>
            <person name="Blanc G."/>
            <person name="Decker E.L."/>
            <person name="van Gessel N."/>
            <person name="Grimwood J."/>
            <person name="Hayes R.D."/>
            <person name="Graham S.W."/>
            <person name="Gunter L.E."/>
            <person name="McDaniel S.F."/>
            <person name="Hoernstein S.N.W."/>
            <person name="Larsson A."/>
            <person name="Li F.W."/>
            <person name="Perroud P.F."/>
            <person name="Phillips J."/>
            <person name="Ranjan P."/>
            <person name="Rokshar D.S."/>
            <person name="Rothfels C.J."/>
            <person name="Schneider L."/>
            <person name="Shu S."/>
            <person name="Stevenson D.W."/>
            <person name="Thummler F."/>
            <person name="Tillich M."/>
            <person name="Villarreal Aguilar J.C."/>
            <person name="Widiez T."/>
            <person name="Wong G.K."/>
            <person name="Wymore A."/>
            <person name="Zhang Y."/>
            <person name="Zimmer A.D."/>
            <person name="Quatrano R.S."/>
            <person name="Mayer K.F.X."/>
            <person name="Goodstein D."/>
            <person name="Casacuberta J.M."/>
            <person name="Vandepoele K."/>
            <person name="Reski R."/>
            <person name="Cuming A.C."/>
            <person name="Tuskan G.A."/>
            <person name="Maumus F."/>
            <person name="Salse J."/>
            <person name="Schmutz J."/>
            <person name="Rensing S.A."/>
        </authorList>
    </citation>
    <scope>NUCLEOTIDE SEQUENCE [LARGE SCALE GENOMIC DNA]</scope>
    <source>
        <strain evidence="8 9">cv. Gransden 2004</strain>
    </source>
</reference>
<feature type="transmembrane region" description="Helical" evidence="6">
    <location>
        <begin position="426"/>
        <end position="452"/>
    </location>
</feature>
<reference evidence="8" key="3">
    <citation type="submission" date="2020-12" db="UniProtKB">
        <authorList>
            <consortium name="EnsemblPlants"/>
        </authorList>
    </citation>
    <scope>IDENTIFICATION</scope>
</reference>
<feature type="transmembrane region" description="Helical" evidence="6">
    <location>
        <begin position="349"/>
        <end position="367"/>
    </location>
</feature>
<gene>
    <name evidence="8" type="primary">LOC112281823</name>
    <name evidence="7" type="ORF">PHYPA_001400</name>
</gene>
<feature type="transmembrane region" description="Helical" evidence="6">
    <location>
        <begin position="494"/>
        <end position="517"/>
    </location>
</feature>
<feature type="transmembrane region" description="Helical" evidence="6">
    <location>
        <begin position="177"/>
        <end position="197"/>
    </location>
</feature>
<comment type="similarity">
    <text evidence="2">Belongs to the purine-cytosine permease (2.A.39) family.</text>
</comment>
<dbReference type="Gramene" id="Pp3c1_30640V3.2">
    <property type="protein sequence ID" value="Pp3c1_30640V3.2"/>
    <property type="gene ID" value="Pp3c1_30640"/>
</dbReference>
<sequence length="612" mass="65969">MEGVLRSVRPPCVPPSCARRLFSCRAIPSSREISSRQRITRCRVVEKTDDLKLRLPLCRSAFAKTSSFARLAARDGNEDSLERLGRLVSVRSNARSDGAGIEGDASEGGLFGGLLEPIAPRQPSDPDDSLFNADFAPTMPAGRIFTVWDMACLWIGLVVGVPTYYMAGSLVEMGMSWLEGVLTVFVGNVVVLVPLVLSGHSGTKFGVPFPVLARAAFGIRGANVPSLLRAFVACGWFGIQTWIGGQAIYQLLNALFHGRLASSVLPWLGISASEFGCFMVFWLLQVGIVSNGIESIRELEKLSAPILIALSAALLAWAYVQAGGFGPMLSLPSQFITGGPKAGQFWKTFFPALTANVGFWATLSLNIPDFTRYSKSQVDQLTGQAIGLPLFMAAFTFVGLAVTSATVVIFGQAISDPIQLLSRIDGFFPILLSLVGVILATLTTNIAANVVAPANALVNLNPSIFSFKTAGLLAAVIGVLLQPWRLIQSSQGFIFTWLIGYSALLGPVGGIMLVDYFGWRGRALNTDDLFSCDRRGQYWYTNGYNISAMLALLAGILPNIPGFLESAGMLQGCPLVFTLIYSNAWFVGSFVAGLVYWTSSKWQLQRLRVANV</sequence>
<feature type="transmembrane region" description="Helical" evidence="6">
    <location>
        <begin position="388"/>
        <end position="414"/>
    </location>
</feature>
<evidence type="ECO:0000256" key="2">
    <source>
        <dbReference type="ARBA" id="ARBA00008974"/>
    </source>
</evidence>
<dbReference type="Pfam" id="PF02133">
    <property type="entry name" value="Transp_cyt_pur"/>
    <property type="match status" value="1"/>
</dbReference>
<evidence type="ECO:0000256" key="6">
    <source>
        <dbReference type="SAM" id="Phobius"/>
    </source>
</evidence>
<dbReference type="CDD" id="cd11485">
    <property type="entry name" value="SLC-NCS1sbd_YbbW-like"/>
    <property type="match status" value="1"/>
</dbReference>
<dbReference type="EMBL" id="ABEU02000001">
    <property type="protein sequence ID" value="PNR62975.1"/>
    <property type="molecule type" value="Genomic_DNA"/>
</dbReference>
<evidence type="ECO:0000313" key="8">
    <source>
        <dbReference type="EnsemblPlants" id="Pp3c1_30640V3.1"/>
    </source>
</evidence>
<feature type="transmembrane region" description="Helical" evidence="6">
    <location>
        <begin position="577"/>
        <end position="598"/>
    </location>
</feature>
<proteinExistence type="inferred from homology"/>
<feature type="transmembrane region" description="Helical" evidence="6">
    <location>
        <begin position="145"/>
        <end position="165"/>
    </location>
</feature>
<dbReference type="Gene3D" id="1.10.4160.10">
    <property type="entry name" value="Hydantoin permease"/>
    <property type="match status" value="1"/>
</dbReference>
<name>A0A2K1LAD4_PHYPA</name>
<dbReference type="EnsemblPlants" id="Pp3c1_30640V3.1">
    <property type="protein sequence ID" value="Pp3c1_30640V3.1"/>
    <property type="gene ID" value="Pp3c1_30640"/>
</dbReference>
<dbReference type="GO" id="GO:0015205">
    <property type="term" value="F:nucleobase transmembrane transporter activity"/>
    <property type="evidence" value="ECO:0000318"/>
    <property type="project" value="GO_Central"/>
</dbReference>
<dbReference type="RefSeq" id="XP_024374511.1">
    <property type="nucleotide sequence ID" value="XM_024518743.2"/>
</dbReference>
<dbReference type="PANTHER" id="PTHR30618">
    <property type="entry name" value="NCS1 FAMILY PURINE/PYRIMIDINE TRANSPORTER"/>
    <property type="match status" value="1"/>
</dbReference>
<evidence type="ECO:0000313" key="9">
    <source>
        <dbReference type="Proteomes" id="UP000006727"/>
    </source>
</evidence>
<feature type="transmembrane region" description="Helical" evidence="6">
    <location>
        <begin position="302"/>
        <end position="320"/>
    </location>
</feature>
<dbReference type="EnsemblPlants" id="Pp3c1_30640V3.3">
    <property type="protein sequence ID" value="Pp3c1_30640V3.3"/>
    <property type="gene ID" value="Pp3c1_30640"/>
</dbReference>
<dbReference type="STRING" id="3218.A0A2K1LAD4"/>
<evidence type="ECO:0000256" key="3">
    <source>
        <dbReference type="ARBA" id="ARBA00022692"/>
    </source>
</evidence>
<feature type="transmembrane region" description="Helical" evidence="6">
    <location>
        <begin position="264"/>
        <end position="290"/>
    </location>
</feature>